<dbReference type="SMART" id="SM00382">
    <property type="entry name" value="AAA"/>
    <property type="match status" value="1"/>
</dbReference>
<evidence type="ECO:0000256" key="3">
    <source>
        <dbReference type="ARBA" id="ARBA00022741"/>
    </source>
</evidence>
<dbReference type="Pfam" id="PF00005">
    <property type="entry name" value="ABC_tran"/>
    <property type="match status" value="1"/>
</dbReference>
<dbReference type="InterPro" id="IPR003439">
    <property type="entry name" value="ABC_transporter-like_ATP-bd"/>
</dbReference>
<dbReference type="GO" id="GO:0140359">
    <property type="term" value="F:ABC-type transporter activity"/>
    <property type="evidence" value="ECO:0007669"/>
    <property type="project" value="InterPro"/>
</dbReference>
<dbReference type="PANTHER" id="PTHR24221">
    <property type="entry name" value="ATP-BINDING CASSETTE SUB-FAMILY B"/>
    <property type="match status" value="1"/>
</dbReference>
<dbReference type="InterPro" id="IPR027417">
    <property type="entry name" value="P-loop_NTPase"/>
</dbReference>
<evidence type="ECO:0000259" key="8">
    <source>
        <dbReference type="PROSITE" id="PS50893"/>
    </source>
</evidence>
<evidence type="ECO:0000313" key="10">
    <source>
        <dbReference type="EMBL" id="OHB10905.1"/>
    </source>
</evidence>
<dbReference type="GO" id="GO:0005524">
    <property type="term" value="F:ATP binding"/>
    <property type="evidence" value="ECO:0007669"/>
    <property type="project" value="UniProtKB-KW"/>
</dbReference>
<evidence type="ECO:0000256" key="1">
    <source>
        <dbReference type="ARBA" id="ARBA00004651"/>
    </source>
</evidence>
<dbReference type="PROSITE" id="PS50929">
    <property type="entry name" value="ABC_TM1F"/>
    <property type="match status" value="1"/>
</dbReference>
<proteinExistence type="predicted"/>
<evidence type="ECO:0000256" key="2">
    <source>
        <dbReference type="ARBA" id="ARBA00022692"/>
    </source>
</evidence>
<dbReference type="InterPro" id="IPR011527">
    <property type="entry name" value="ABC1_TM_dom"/>
</dbReference>
<dbReference type="GO" id="GO:0005886">
    <property type="term" value="C:plasma membrane"/>
    <property type="evidence" value="ECO:0007669"/>
    <property type="project" value="UniProtKB-SubCell"/>
</dbReference>
<dbReference type="AlphaFoldDB" id="A0A1G2UNG3"/>
<comment type="subcellular location">
    <subcellularLocation>
        <location evidence="1">Cell membrane</location>
        <topology evidence="1">Multi-pass membrane protein</topology>
    </subcellularLocation>
</comment>
<keyword evidence="5 7" id="KW-1133">Transmembrane helix</keyword>
<evidence type="ECO:0000256" key="4">
    <source>
        <dbReference type="ARBA" id="ARBA00022840"/>
    </source>
</evidence>
<dbReference type="InterPro" id="IPR003593">
    <property type="entry name" value="AAA+_ATPase"/>
</dbReference>
<dbReference type="Gene3D" id="1.20.1560.10">
    <property type="entry name" value="ABC transporter type 1, transmembrane domain"/>
    <property type="match status" value="1"/>
</dbReference>
<dbReference type="Gene3D" id="3.40.50.300">
    <property type="entry name" value="P-loop containing nucleotide triphosphate hydrolases"/>
    <property type="match status" value="1"/>
</dbReference>
<dbReference type="EMBL" id="MHWP01000004">
    <property type="protein sequence ID" value="OHB10905.1"/>
    <property type="molecule type" value="Genomic_DNA"/>
</dbReference>
<evidence type="ECO:0000256" key="6">
    <source>
        <dbReference type="ARBA" id="ARBA00023136"/>
    </source>
</evidence>
<reference evidence="10 11" key="1">
    <citation type="journal article" date="2016" name="Nat. Commun.">
        <title>Thousands of microbial genomes shed light on interconnected biogeochemical processes in an aquifer system.</title>
        <authorList>
            <person name="Anantharaman K."/>
            <person name="Brown C.T."/>
            <person name="Hug L.A."/>
            <person name="Sharon I."/>
            <person name="Castelle C.J."/>
            <person name="Probst A.J."/>
            <person name="Thomas B.C."/>
            <person name="Singh A."/>
            <person name="Wilkins M.J."/>
            <person name="Karaoz U."/>
            <person name="Brodie E.L."/>
            <person name="Williams K.H."/>
            <person name="Hubbard S.S."/>
            <person name="Banfield J.F."/>
        </authorList>
    </citation>
    <scope>NUCLEOTIDE SEQUENCE [LARGE SCALE GENOMIC DNA]</scope>
</reference>
<keyword evidence="3" id="KW-0547">Nucleotide-binding</keyword>
<dbReference type="PROSITE" id="PS00211">
    <property type="entry name" value="ABC_TRANSPORTER_1"/>
    <property type="match status" value="1"/>
</dbReference>
<dbReference type="SUPFAM" id="SSF52540">
    <property type="entry name" value="P-loop containing nucleoside triphosphate hydrolases"/>
    <property type="match status" value="1"/>
</dbReference>
<feature type="domain" description="ABC transmembrane type-1" evidence="9">
    <location>
        <begin position="27"/>
        <end position="324"/>
    </location>
</feature>
<name>A0A1G2UNG3_9BACT</name>
<dbReference type="Pfam" id="PF00664">
    <property type="entry name" value="ABC_membrane"/>
    <property type="match status" value="1"/>
</dbReference>
<keyword evidence="4" id="KW-0067">ATP-binding</keyword>
<feature type="transmembrane region" description="Helical" evidence="7">
    <location>
        <begin position="288"/>
        <end position="305"/>
    </location>
</feature>
<feature type="domain" description="ABC transporter" evidence="8">
    <location>
        <begin position="360"/>
        <end position="584"/>
    </location>
</feature>
<protein>
    <recommendedName>
        <fullName evidence="12">ABC transporter ATP-binding protein</fullName>
    </recommendedName>
</protein>
<evidence type="ECO:0008006" key="12">
    <source>
        <dbReference type="Google" id="ProtNLM"/>
    </source>
</evidence>
<evidence type="ECO:0000313" key="11">
    <source>
        <dbReference type="Proteomes" id="UP000177202"/>
    </source>
</evidence>
<comment type="caution">
    <text evidence="10">The sequence shown here is derived from an EMBL/GenBank/DDBJ whole genome shotgun (WGS) entry which is preliminary data.</text>
</comment>
<evidence type="ECO:0000256" key="5">
    <source>
        <dbReference type="ARBA" id="ARBA00022989"/>
    </source>
</evidence>
<organism evidence="10 11">
    <name type="scientific">Candidatus Zambryskibacteria bacterium RIFCSPLOWO2_02_FULL_44_12b</name>
    <dbReference type="NCBI Taxonomy" id="1802772"/>
    <lineage>
        <taxon>Bacteria</taxon>
        <taxon>Candidatus Zambryskiibacteriota</taxon>
    </lineage>
</organism>
<dbReference type="PANTHER" id="PTHR24221:SF654">
    <property type="entry name" value="ATP-BINDING CASSETTE SUB-FAMILY B MEMBER 6"/>
    <property type="match status" value="1"/>
</dbReference>
<dbReference type="InterPro" id="IPR036640">
    <property type="entry name" value="ABC1_TM_sf"/>
</dbReference>
<accession>A0A1G2UNG3</accession>
<feature type="transmembrane region" description="Helical" evidence="7">
    <location>
        <begin position="184"/>
        <end position="203"/>
    </location>
</feature>
<dbReference type="InterPro" id="IPR039421">
    <property type="entry name" value="Type_1_exporter"/>
</dbReference>
<sequence>MRKYFLYWQNAGNLLWEAYGSYKSHFVVLVILGIVANGLEALSINILIPLFSFFGEDQSATTDPISSFIVHLFGYLNLPFTLIGVLVLICLLFVIKAGVMFVFGYLKNKVKNEYERNLKDHLLSRILSAKWPYLLKQKQGYLETIFTVDVIRASSAIETIFSIIITVTGLLIYLLVAINISQAVTAMTIVFAIIGFIIFKPLVSQARRVSQKSVNLQKDAIHHVSESATGIKLIKILGVEEAVSAIGKLFSKEYERLQNKGAVIQHLAAVFIKPLSVIFISFILVFSYYYTAYNIGALIAIVYLVQQMFGHVQNLQVFIHTLNERVPYIRAVLDYQKEIIKAQEEYNEQNGKPFIFSKNISFNNVVFSYTSHKKILDGVSLTVPRGVAVGFVGESGVGKTTIFDLVTRLFEPDSGEILVDGTDIKDIRLSDLRNAIGYVSQDMFLLSTSVADNIRFYDSSITNRQIIDAAKKAHIFEFIDSLPEKFNTLVGERGVTLSVGQRQRVIIARALARNPQILLLDEATSALDNESELYVKEAIEGLKGKTTVLIIAHRLSTLSNVDKIFVLKDGKIVEHGKSILADHN</sequence>
<feature type="transmembrane region" description="Helical" evidence="7">
    <location>
        <begin position="160"/>
        <end position="178"/>
    </location>
</feature>
<evidence type="ECO:0000259" key="9">
    <source>
        <dbReference type="PROSITE" id="PS50929"/>
    </source>
</evidence>
<dbReference type="SUPFAM" id="SSF90123">
    <property type="entry name" value="ABC transporter transmembrane region"/>
    <property type="match status" value="1"/>
</dbReference>
<dbReference type="Proteomes" id="UP000177202">
    <property type="component" value="Unassembled WGS sequence"/>
</dbReference>
<feature type="transmembrane region" description="Helical" evidence="7">
    <location>
        <begin position="26"/>
        <end position="48"/>
    </location>
</feature>
<keyword evidence="2 7" id="KW-0812">Transmembrane</keyword>
<dbReference type="InterPro" id="IPR017871">
    <property type="entry name" value="ABC_transporter-like_CS"/>
</dbReference>
<feature type="transmembrane region" description="Helical" evidence="7">
    <location>
        <begin position="80"/>
        <end position="106"/>
    </location>
</feature>
<gene>
    <name evidence="10" type="ORF">A3H60_02140</name>
</gene>
<keyword evidence="6 7" id="KW-0472">Membrane</keyword>
<dbReference type="PROSITE" id="PS50893">
    <property type="entry name" value="ABC_TRANSPORTER_2"/>
    <property type="match status" value="1"/>
</dbReference>
<dbReference type="FunFam" id="3.40.50.300:FF:000218">
    <property type="entry name" value="Multidrug ABC transporter ATP-binding protein"/>
    <property type="match status" value="1"/>
</dbReference>
<dbReference type="STRING" id="1802772.A3H60_02140"/>
<evidence type="ECO:0000256" key="7">
    <source>
        <dbReference type="SAM" id="Phobius"/>
    </source>
</evidence>
<dbReference type="GO" id="GO:0034040">
    <property type="term" value="F:ATPase-coupled lipid transmembrane transporter activity"/>
    <property type="evidence" value="ECO:0007669"/>
    <property type="project" value="TreeGrafter"/>
</dbReference>
<dbReference type="GO" id="GO:0016887">
    <property type="term" value="F:ATP hydrolysis activity"/>
    <property type="evidence" value="ECO:0007669"/>
    <property type="project" value="InterPro"/>
</dbReference>